<keyword evidence="3" id="KW-0597">Phosphoprotein</keyword>
<proteinExistence type="predicted"/>
<dbReference type="PANTHER" id="PTHR45527:SF1">
    <property type="entry name" value="FATTY ACID SYNTHASE"/>
    <property type="match status" value="1"/>
</dbReference>
<dbReference type="InterPro" id="IPR001242">
    <property type="entry name" value="Condensation_dom"/>
</dbReference>
<dbReference type="GO" id="GO:0043041">
    <property type="term" value="P:amino acid activation for nonribosomal peptide biosynthetic process"/>
    <property type="evidence" value="ECO:0007669"/>
    <property type="project" value="TreeGrafter"/>
</dbReference>
<dbReference type="InterPro" id="IPR010071">
    <property type="entry name" value="AA_adenyl_dom"/>
</dbReference>
<dbReference type="InterPro" id="IPR045851">
    <property type="entry name" value="AMP-bd_C_sf"/>
</dbReference>
<dbReference type="SUPFAM" id="SSF52777">
    <property type="entry name" value="CoA-dependent acyltransferases"/>
    <property type="match status" value="2"/>
</dbReference>
<dbReference type="SUPFAM" id="SSF47336">
    <property type="entry name" value="ACP-like"/>
    <property type="match status" value="1"/>
</dbReference>
<dbReference type="Pfam" id="PF00501">
    <property type="entry name" value="AMP-binding"/>
    <property type="match status" value="1"/>
</dbReference>
<dbReference type="GO" id="GO:0005737">
    <property type="term" value="C:cytoplasm"/>
    <property type="evidence" value="ECO:0007669"/>
    <property type="project" value="TreeGrafter"/>
</dbReference>
<dbReference type="PIRSF" id="PIRSF001617">
    <property type="entry name" value="Alpha-AR"/>
    <property type="match status" value="1"/>
</dbReference>
<dbReference type="NCBIfam" id="TIGR01733">
    <property type="entry name" value="AA-adenyl-dom"/>
    <property type="match status" value="1"/>
</dbReference>
<dbReference type="Gene3D" id="3.30.559.10">
    <property type="entry name" value="Chloramphenicol acetyltransferase-like domain"/>
    <property type="match status" value="1"/>
</dbReference>
<comment type="caution">
    <text evidence="6">The sequence shown here is derived from an EMBL/GenBank/DDBJ whole genome shotgun (WGS) entry which is preliminary data.</text>
</comment>
<evidence type="ECO:0000313" key="7">
    <source>
        <dbReference type="Proteomes" id="UP000486534"/>
    </source>
</evidence>
<dbReference type="InterPro" id="IPR036291">
    <property type="entry name" value="NAD(P)-bd_dom_sf"/>
</dbReference>
<dbReference type="PANTHER" id="PTHR45527">
    <property type="entry name" value="NONRIBOSOMAL PEPTIDE SYNTHETASE"/>
    <property type="match status" value="1"/>
</dbReference>
<dbReference type="InterPro" id="IPR036736">
    <property type="entry name" value="ACP-like_sf"/>
</dbReference>
<keyword evidence="4" id="KW-0436">Ligase</keyword>
<dbReference type="EMBL" id="WHUV01000005">
    <property type="protein sequence ID" value="MQA56969.1"/>
    <property type="molecule type" value="Genomic_DNA"/>
</dbReference>
<keyword evidence="2" id="KW-0596">Phosphopantetheine</keyword>
<name>A0A7X1U791_9PSED</name>
<dbReference type="Pfam" id="PF07993">
    <property type="entry name" value="NAD_binding_4"/>
    <property type="match status" value="1"/>
</dbReference>
<dbReference type="Gene3D" id="3.30.559.30">
    <property type="entry name" value="Nonribosomal peptide synthetase, condensation domain"/>
    <property type="match status" value="1"/>
</dbReference>
<feature type="domain" description="Carrier" evidence="5">
    <location>
        <begin position="528"/>
        <end position="602"/>
    </location>
</feature>
<dbReference type="InterPro" id="IPR023213">
    <property type="entry name" value="CAT-like_dom_sf"/>
</dbReference>
<comment type="cofactor">
    <cofactor evidence="1">
        <name>pantetheine 4'-phosphate</name>
        <dbReference type="ChEBI" id="CHEBI:47942"/>
    </cofactor>
</comment>
<dbReference type="Pfam" id="PF00550">
    <property type="entry name" value="PP-binding"/>
    <property type="match status" value="1"/>
</dbReference>
<dbReference type="Gene3D" id="3.40.50.720">
    <property type="entry name" value="NAD(P)-binding Rossmann-like Domain"/>
    <property type="match status" value="1"/>
</dbReference>
<evidence type="ECO:0000256" key="4">
    <source>
        <dbReference type="ARBA" id="ARBA00022598"/>
    </source>
</evidence>
<dbReference type="Pfam" id="PF00668">
    <property type="entry name" value="Condensation"/>
    <property type="match status" value="1"/>
</dbReference>
<dbReference type="SMART" id="SM00823">
    <property type="entry name" value="PKS_PP"/>
    <property type="match status" value="1"/>
</dbReference>
<dbReference type="SUPFAM" id="SSF51735">
    <property type="entry name" value="NAD(P)-binding Rossmann-fold domains"/>
    <property type="match status" value="1"/>
</dbReference>
<protein>
    <submittedName>
        <fullName evidence="6">Amino acid adenylation domain-containing protein</fullName>
    </submittedName>
</protein>
<dbReference type="PROSITE" id="PS00012">
    <property type="entry name" value="PHOSPHOPANTETHEINE"/>
    <property type="match status" value="1"/>
</dbReference>
<evidence type="ECO:0000256" key="2">
    <source>
        <dbReference type="ARBA" id="ARBA00022450"/>
    </source>
</evidence>
<dbReference type="InterPro" id="IPR020845">
    <property type="entry name" value="AMP-binding_CS"/>
</dbReference>
<dbReference type="InterPro" id="IPR013120">
    <property type="entry name" value="FAR_NAD-bd"/>
</dbReference>
<evidence type="ECO:0000256" key="3">
    <source>
        <dbReference type="ARBA" id="ARBA00022553"/>
    </source>
</evidence>
<dbReference type="GO" id="GO:0044550">
    <property type="term" value="P:secondary metabolite biosynthetic process"/>
    <property type="evidence" value="ECO:0007669"/>
    <property type="project" value="TreeGrafter"/>
</dbReference>
<dbReference type="Gene3D" id="3.30.300.30">
    <property type="match status" value="1"/>
</dbReference>
<dbReference type="GO" id="GO:0016874">
    <property type="term" value="F:ligase activity"/>
    <property type="evidence" value="ECO:0007669"/>
    <property type="project" value="UniProtKB-KW"/>
</dbReference>
<dbReference type="InterPro" id="IPR020806">
    <property type="entry name" value="PKS_PP-bd"/>
</dbReference>
<evidence type="ECO:0000313" key="6">
    <source>
        <dbReference type="EMBL" id="MQA56969.1"/>
    </source>
</evidence>
<dbReference type="InterPro" id="IPR009081">
    <property type="entry name" value="PP-bd_ACP"/>
</dbReference>
<organism evidence="6 7">
    <name type="scientific">Pseudomonas piscis</name>
    <dbReference type="NCBI Taxonomy" id="2614538"/>
    <lineage>
        <taxon>Bacteria</taxon>
        <taxon>Pseudomonadati</taxon>
        <taxon>Pseudomonadota</taxon>
        <taxon>Gammaproteobacteria</taxon>
        <taxon>Pseudomonadales</taxon>
        <taxon>Pseudomonadaceae</taxon>
        <taxon>Pseudomonas</taxon>
    </lineage>
</organism>
<gene>
    <name evidence="6" type="ORF">GDH07_26975</name>
</gene>
<accession>A0A7X1U791</accession>
<evidence type="ECO:0000256" key="1">
    <source>
        <dbReference type="ARBA" id="ARBA00001957"/>
    </source>
</evidence>
<dbReference type="InterPro" id="IPR042099">
    <property type="entry name" value="ANL_N_sf"/>
</dbReference>
<dbReference type="CDD" id="cd05930">
    <property type="entry name" value="A_NRPS"/>
    <property type="match status" value="1"/>
</dbReference>
<evidence type="ECO:0000259" key="5">
    <source>
        <dbReference type="PROSITE" id="PS50075"/>
    </source>
</evidence>
<dbReference type="SUPFAM" id="SSF56801">
    <property type="entry name" value="Acetyl-CoA synthetase-like"/>
    <property type="match status" value="1"/>
</dbReference>
<dbReference type="Gene3D" id="1.10.1200.10">
    <property type="entry name" value="ACP-like"/>
    <property type="match status" value="1"/>
</dbReference>
<reference evidence="6 7" key="1">
    <citation type="submission" date="2019-10" db="EMBL/GenBank/DDBJ databases">
        <title>Pseudomonas dajingensis sp. nov., isolated from the profound head ulcers of farmed Murray cod (Maccullochella peelii peelii).</title>
        <authorList>
            <person name="Liu Y."/>
        </authorList>
    </citation>
    <scope>NUCLEOTIDE SEQUENCE [LARGE SCALE GENOMIC DNA]</scope>
    <source>
        <strain evidence="6 7">MC042</strain>
    </source>
</reference>
<dbReference type="GO" id="GO:0031177">
    <property type="term" value="F:phosphopantetheine binding"/>
    <property type="evidence" value="ECO:0007669"/>
    <property type="project" value="InterPro"/>
</dbReference>
<sequence>MFSRPATLATRKVLITEMEMAELLIERLTGWMSRSAEQVALSDASRQMTYSMLERDALDLAGQIRGRGIGAGQLVAVVGPRCLEVVVGLVAVMFSGAAYTIVEVASLEEDAGPRLEQIGADLVLAVGGYTLMQHDALSYAFDADCRAAAPAPQPTVAGGDAATYVLYTSGSTGTPKGVAVSARNIAHYCQGVAQALGIADGLRYAHVSTLAADLGNTGLFLALWTGGSLYIADEYERKDPRALYRLLGEQRIDVLKITPTHWRTLLDQAAADQGPRPTLGWLLLGGEALEPPLARSTLASGMVGRLFNHYGPTETTVGVTVQPVLAEQLAVLGEASVPIGRALGDSQLRVLDGHGHPCPAGVTGELFIGGPQVALGYWQRPDLDAGRFVELQGHRFYRSGDRVRLDDQGRLHFAGRADRQVKVNGYRVELGHVESALQRLLEQRAVVVHRRFAERDYLLCAYEGPHRSTGWLRAGLARQVPGYMLPFSFENLAHLPMNANGKLDRQAVERRLQEGFATTMASALDDQVQADEPYAKLLNAFRRHCRATSVETDSDFFDLGGDSLDAVRLISELQLEGFDVSARAFLGSPTLAGLVAQLQQASSPAEPGHNRAEQASRGIAGPAQQWFLQQDVREPDRWTQSMLVQAEVRLDAGRLGQACLQVLQAHEMLRSRFAFDGQRQAWVFEAGAAYPEVFSELDAGAVDASLDDLANRRYAVLESRLSISAGRLFFVELITHQDRQYLLLVAHHLAVDVVSWSLILDELMIRYTSDSRAMPLRCASYADWVGHLQAHRELLARDAGYWRQRLASPAQQPFPAGQEQDAQTAWIAFDAEQTARIMAGAARGGVSIDQYLLGHYLALASRQWPEPVLNVTFESHGRLSLDDQTEISRTVGWFTAAFPLALDAAELAREPIATVRQALAEVPHLGHSYASSGLPAFATRHCFNYLGKTSLGLRDDWKLRPAPVTYAGLRGRENPRINQFKLTGRLAGEQLILDLNFNALATPAALIGEFAQALRAALLDGQASAGGVQLSDSSSSGALWNIPATVIGSHGVALPGKAAQNILLTGATGFIGIHVLRELLEQSSATLHCLVRADSPSAARARLAAAWSHFFSDASALPRERVQICVGDMSQPGFGLSQAQWASLAGSIDAVYHFAADTRLVGSRSDMQRNIVFPTHELVRFVESGHAKALHFMSTLAVSGCYRGAEPVVFDEDALDVGQDFLNEYERCKFLAEGIVRELAYRGHSAFIYRSGNVTGHSQTAMFQRNANANRWVQCINAIAHAGYAPAQYDEPLVLSPVDIVARGIVSLSLDPSLRSGTYHVDSPYAISSDLFVASLQDLGIPIKRVRAHSLKDALERSGKTTQAEVALGLFWASREARNLTYDHSRTLSRLQEHRVEFSQLSRDWVFTFVRRLKDRGLFGYARTNG</sequence>
<dbReference type="PROSITE" id="PS00455">
    <property type="entry name" value="AMP_BINDING"/>
    <property type="match status" value="1"/>
</dbReference>
<dbReference type="PROSITE" id="PS50075">
    <property type="entry name" value="CARRIER"/>
    <property type="match status" value="1"/>
</dbReference>
<dbReference type="Proteomes" id="UP000486534">
    <property type="component" value="Unassembled WGS sequence"/>
</dbReference>
<dbReference type="InterPro" id="IPR000873">
    <property type="entry name" value="AMP-dep_synth/lig_dom"/>
</dbReference>
<dbReference type="Gene3D" id="3.40.50.12780">
    <property type="entry name" value="N-terminal domain of ligase-like"/>
    <property type="match status" value="1"/>
</dbReference>
<dbReference type="InterPro" id="IPR006162">
    <property type="entry name" value="Ppantetheine_attach_site"/>
</dbReference>